<name>A0A645H9F4_9ZZZZ</name>
<dbReference type="AntiFam" id="ANF00119">
    <property type="entry name" value="Shadow ORF (opposite ftsZ)"/>
</dbReference>
<comment type="caution">
    <text evidence="1">The sequence shown here is derived from an EMBL/GenBank/DDBJ whole genome shotgun (WGS) entry which is preliminary data.</text>
</comment>
<organism evidence="1">
    <name type="scientific">bioreactor metagenome</name>
    <dbReference type="NCBI Taxonomy" id="1076179"/>
    <lineage>
        <taxon>unclassified sequences</taxon>
        <taxon>metagenomes</taxon>
        <taxon>ecological metagenomes</taxon>
    </lineage>
</organism>
<proteinExistence type="predicted"/>
<protein>
    <submittedName>
        <fullName evidence="1">Uncharacterized protein</fullName>
    </submittedName>
</protein>
<accession>A0A645H9F4</accession>
<reference evidence="1" key="1">
    <citation type="submission" date="2019-08" db="EMBL/GenBank/DDBJ databases">
        <authorList>
            <person name="Kucharzyk K."/>
            <person name="Murdoch R.W."/>
            <person name="Higgins S."/>
            <person name="Loffler F."/>
        </authorList>
    </citation>
    <scope>NUCLEOTIDE SEQUENCE</scope>
</reference>
<gene>
    <name evidence="1" type="ORF">SDC9_182827</name>
</gene>
<sequence length="172" mass="19129">MTRQFFDTTLRHTDAVLEIERLGDHGNAENAHLLGNLCHHRRSASAGTATHAAGDETHMGTFECSGNRLARLLRRGTTRFRLGPSAQTRDAKLDLGRSQTTGQRLGIGIGRYELNALHAFANHMVDRITAGTADTDHLDDRPGRFLLNDFKHLPRLLDKRPCSLPNTRPDCI</sequence>
<evidence type="ECO:0000313" key="1">
    <source>
        <dbReference type="EMBL" id="MPN35330.1"/>
    </source>
</evidence>
<dbReference type="EMBL" id="VSSQ01088844">
    <property type="protein sequence ID" value="MPN35330.1"/>
    <property type="molecule type" value="Genomic_DNA"/>
</dbReference>
<dbReference type="AlphaFoldDB" id="A0A645H9F4"/>